<comment type="caution">
    <text evidence="2">The sequence shown here is derived from an EMBL/GenBank/DDBJ whole genome shotgun (WGS) entry which is preliminary data.</text>
</comment>
<reference evidence="2 3" key="1">
    <citation type="journal article" date="2023" name="Plants (Basel)">
        <title>Bridging the Gap: Combining Genomics and Transcriptomics Approaches to Understand Stylosanthes scabra, an Orphan Legume from the Brazilian Caatinga.</title>
        <authorList>
            <person name="Ferreira-Neto J.R.C."/>
            <person name="da Silva M.D."/>
            <person name="Binneck E."/>
            <person name="de Melo N.F."/>
            <person name="da Silva R.H."/>
            <person name="de Melo A.L.T.M."/>
            <person name="Pandolfi V."/>
            <person name="Bustamante F.O."/>
            <person name="Brasileiro-Vidal A.C."/>
            <person name="Benko-Iseppon A.M."/>
        </authorList>
    </citation>
    <scope>NUCLEOTIDE SEQUENCE [LARGE SCALE GENOMIC DNA]</scope>
    <source>
        <tissue evidence="2">Leaves</tissue>
    </source>
</reference>
<evidence type="ECO:0000313" key="2">
    <source>
        <dbReference type="EMBL" id="MED6205547.1"/>
    </source>
</evidence>
<protein>
    <submittedName>
        <fullName evidence="2">Uncharacterized protein</fullName>
    </submittedName>
</protein>
<keyword evidence="1" id="KW-0472">Membrane</keyword>
<keyword evidence="3" id="KW-1185">Reference proteome</keyword>
<feature type="transmembrane region" description="Helical" evidence="1">
    <location>
        <begin position="36"/>
        <end position="57"/>
    </location>
</feature>
<evidence type="ECO:0000256" key="1">
    <source>
        <dbReference type="SAM" id="Phobius"/>
    </source>
</evidence>
<proteinExistence type="predicted"/>
<dbReference type="Proteomes" id="UP001341840">
    <property type="component" value="Unassembled WGS sequence"/>
</dbReference>
<keyword evidence="1" id="KW-1133">Transmembrane helix</keyword>
<evidence type="ECO:0000313" key="3">
    <source>
        <dbReference type="Proteomes" id="UP001341840"/>
    </source>
</evidence>
<organism evidence="2 3">
    <name type="scientific">Stylosanthes scabra</name>
    <dbReference type="NCBI Taxonomy" id="79078"/>
    <lineage>
        <taxon>Eukaryota</taxon>
        <taxon>Viridiplantae</taxon>
        <taxon>Streptophyta</taxon>
        <taxon>Embryophyta</taxon>
        <taxon>Tracheophyta</taxon>
        <taxon>Spermatophyta</taxon>
        <taxon>Magnoliopsida</taxon>
        <taxon>eudicotyledons</taxon>
        <taxon>Gunneridae</taxon>
        <taxon>Pentapetalae</taxon>
        <taxon>rosids</taxon>
        <taxon>fabids</taxon>
        <taxon>Fabales</taxon>
        <taxon>Fabaceae</taxon>
        <taxon>Papilionoideae</taxon>
        <taxon>50 kb inversion clade</taxon>
        <taxon>dalbergioids sensu lato</taxon>
        <taxon>Dalbergieae</taxon>
        <taxon>Pterocarpus clade</taxon>
        <taxon>Stylosanthes</taxon>
    </lineage>
</organism>
<gene>
    <name evidence="2" type="ORF">PIB30_018722</name>
</gene>
<keyword evidence="1" id="KW-0812">Transmembrane</keyword>
<accession>A0ABU6Y544</accession>
<name>A0ABU6Y544_9FABA</name>
<dbReference type="EMBL" id="JASCZI010241712">
    <property type="protein sequence ID" value="MED6205547.1"/>
    <property type="molecule type" value="Genomic_DNA"/>
</dbReference>
<sequence length="67" mass="7202">MSLLRKALGIVRGLDLKKVIDICEELPRGFGLKPVAIGYACGMVLGIGLGICVFSVGKPEWLVNIFI</sequence>